<proteinExistence type="predicted"/>
<dbReference type="Proteomes" id="UP000026915">
    <property type="component" value="Chromosome 5"/>
</dbReference>
<dbReference type="STRING" id="3641.A0A061EQT9"/>
<dbReference type="InterPro" id="IPR054722">
    <property type="entry name" value="PolX-like_BBD"/>
</dbReference>
<dbReference type="Pfam" id="PF22936">
    <property type="entry name" value="Pol_BBD"/>
    <property type="match status" value="1"/>
</dbReference>
<evidence type="ECO:0000259" key="3">
    <source>
        <dbReference type="Pfam" id="PF22936"/>
    </source>
</evidence>
<reference evidence="4 5" key="1">
    <citation type="journal article" date="2013" name="Genome Biol.">
        <title>The genome sequence of the most widely cultivated cacao type and its use to identify candidate genes regulating pod color.</title>
        <authorList>
            <person name="Motamayor J.C."/>
            <person name="Mockaitis K."/>
            <person name="Schmutz J."/>
            <person name="Haiminen N."/>
            <person name="Iii D.L."/>
            <person name="Cornejo O."/>
            <person name="Findley S.D."/>
            <person name="Zheng P."/>
            <person name="Utro F."/>
            <person name="Royaert S."/>
            <person name="Saski C."/>
            <person name="Jenkins J."/>
            <person name="Podicheti R."/>
            <person name="Zhao M."/>
            <person name="Scheffler B.E."/>
            <person name="Stack J.C."/>
            <person name="Feltus F.A."/>
            <person name="Mustiga G.M."/>
            <person name="Amores F."/>
            <person name="Phillips W."/>
            <person name="Marelli J.P."/>
            <person name="May G.D."/>
            <person name="Shapiro H."/>
            <person name="Ma J."/>
            <person name="Bustamante C.D."/>
            <person name="Schnell R.J."/>
            <person name="Main D."/>
            <person name="Gilbert D."/>
            <person name="Parida L."/>
            <person name="Kuhn D.N."/>
        </authorList>
    </citation>
    <scope>NUCLEOTIDE SEQUENCE [LARGE SCALE GENOMIC DNA]</scope>
    <source>
        <strain evidence="5">cv. Matina 1-6</strain>
    </source>
</reference>
<keyword evidence="5" id="KW-1185">Reference proteome</keyword>
<sequence length="644" mass="73434">MAIINKMCVHGEKMEHMTVVEKILRSMTPKFNYVVCAIDESKDLDDLSIDELQGSLLVHEQKLSFQDKGEQALKASSNNSSSTSNSSDQGRGKDSSKENGGRADFAKIEENVSLLMVCHANEETHKNLWYLDTSCINHKFRDKSVFSYLNESYRDIVKFGDNFQVSMIGKGKVTIQTKENLVHYITIVLFVSKLKTNLLDMGKLPKKGYVIFIKNGVCKIKDEKLGLIVQTSEFWWIKDTSSKEYGGWSPLTSSFSSTFKDVVKEPKWQKAMDDEISAIKRNNIWELTDLLSNQKTIRVKWVYKTKFEENGEVDKYKPCLVAKGYKPKYGVDYKEIFVPVSRRDTIRLGPLQGIVWFGSILCAPLQLKWLKAFPSGGAKGLGFDPRDQKVNTPIEFGLKLTRDPERKKVDSTLYKQIVGSLMYMDAIRPDIMHVVSLISKYMESSREVHVLVANVLWNMDCSTRKGEKSDLICFTDSDYARDRDDRKSTLGFVFMLGSGAISWSSRKQPIVTLSTIEAKFVAATSCACQVVWLKRILEDLCLRNEKPIVIYCDNSSTIKLSNNPVLHERNKHINVRYHFLRDLCNNGIIDLVFCKSKDQVDDILNKPLKQARCVCEASKNAWSMLFKECCSREGIAEVLKFIYS</sequence>
<feature type="domain" description="Retrovirus-related Pol polyprotein from transposon TNT 1-94-like beta-barrel" evidence="3">
    <location>
        <begin position="129"/>
        <end position="209"/>
    </location>
</feature>
<dbReference type="OMA" id="VCHANEE"/>
<dbReference type="InterPro" id="IPR013103">
    <property type="entry name" value="RVT_2"/>
</dbReference>
<dbReference type="Pfam" id="PF14223">
    <property type="entry name" value="Retrotran_gag_2"/>
    <property type="match status" value="1"/>
</dbReference>
<dbReference type="Pfam" id="PF07727">
    <property type="entry name" value="RVT_2"/>
    <property type="match status" value="1"/>
</dbReference>
<feature type="compositionally biased region" description="Basic and acidic residues" evidence="1">
    <location>
        <begin position="90"/>
        <end position="102"/>
    </location>
</feature>
<dbReference type="CDD" id="cd09272">
    <property type="entry name" value="RNase_HI_RT_Ty1"/>
    <property type="match status" value="1"/>
</dbReference>
<dbReference type="PANTHER" id="PTHR11439">
    <property type="entry name" value="GAG-POL-RELATED RETROTRANSPOSON"/>
    <property type="match status" value="1"/>
</dbReference>
<evidence type="ECO:0000259" key="2">
    <source>
        <dbReference type="Pfam" id="PF07727"/>
    </source>
</evidence>
<gene>
    <name evidence="4" type="ORF">TCM_021871</name>
</gene>
<evidence type="ECO:0000313" key="4">
    <source>
        <dbReference type="EMBL" id="EOY07430.1"/>
    </source>
</evidence>
<feature type="region of interest" description="Disordered" evidence="1">
    <location>
        <begin position="69"/>
        <end position="102"/>
    </location>
</feature>
<dbReference type="PANTHER" id="PTHR11439:SF517">
    <property type="entry name" value="CYSTEINE-RICH RLK (RECEPTOR-LIKE PROTEIN KINASE) 8"/>
    <property type="match status" value="1"/>
</dbReference>
<feature type="domain" description="Reverse transcriptase Ty1/copia-type" evidence="2">
    <location>
        <begin position="282"/>
        <end position="348"/>
    </location>
</feature>
<dbReference type="AlphaFoldDB" id="A0A061EQT9"/>
<feature type="compositionally biased region" description="Low complexity" evidence="1">
    <location>
        <begin position="76"/>
        <end position="87"/>
    </location>
</feature>
<organism evidence="4 5">
    <name type="scientific">Theobroma cacao</name>
    <name type="common">Cacao</name>
    <name type="synonym">Cocoa</name>
    <dbReference type="NCBI Taxonomy" id="3641"/>
    <lineage>
        <taxon>Eukaryota</taxon>
        <taxon>Viridiplantae</taxon>
        <taxon>Streptophyta</taxon>
        <taxon>Embryophyta</taxon>
        <taxon>Tracheophyta</taxon>
        <taxon>Spermatophyta</taxon>
        <taxon>Magnoliopsida</taxon>
        <taxon>eudicotyledons</taxon>
        <taxon>Gunneridae</taxon>
        <taxon>Pentapetalae</taxon>
        <taxon>rosids</taxon>
        <taxon>malvids</taxon>
        <taxon>Malvales</taxon>
        <taxon>Malvaceae</taxon>
        <taxon>Byttnerioideae</taxon>
        <taxon>Theobroma</taxon>
    </lineage>
</organism>
<evidence type="ECO:0000313" key="5">
    <source>
        <dbReference type="Proteomes" id="UP000026915"/>
    </source>
</evidence>
<dbReference type="EMBL" id="CM001883">
    <property type="protein sequence ID" value="EOY07430.1"/>
    <property type="molecule type" value="Genomic_DNA"/>
</dbReference>
<evidence type="ECO:0000256" key="1">
    <source>
        <dbReference type="SAM" id="MobiDB-lite"/>
    </source>
</evidence>
<dbReference type="eggNOG" id="KOG0017">
    <property type="taxonomic scope" value="Eukaryota"/>
</dbReference>
<dbReference type="InParanoid" id="A0A061EQT9"/>
<accession>A0A061EQT9</accession>
<dbReference type="HOGENOM" id="CLU_425432_0_0_1"/>
<name>A0A061EQT9_THECC</name>
<protein>
    <submittedName>
        <fullName evidence="4">Uncharacterized protein</fullName>
    </submittedName>
</protein>
<dbReference type="Gramene" id="EOY07430">
    <property type="protein sequence ID" value="EOY07430"/>
    <property type="gene ID" value="TCM_021871"/>
</dbReference>